<protein>
    <recommendedName>
        <fullName evidence="1">2EXR domain-containing protein</fullName>
    </recommendedName>
</protein>
<gene>
    <name evidence="2" type="ORF">LTR36_002070</name>
</gene>
<evidence type="ECO:0000313" key="2">
    <source>
        <dbReference type="EMBL" id="KAK4546393.1"/>
    </source>
</evidence>
<dbReference type="Proteomes" id="UP001324427">
    <property type="component" value="Unassembled WGS sequence"/>
</dbReference>
<name>A0AAV9JMU8_9PEZI</name>
<dbReference type="PANTHER" id="PTHR42085">
    <property type="entry name" value="F-BOX DOMAIN-CONTAINING PROTEIN"/>
    <property type="match status" value="1"/>
</dbReference>
<keyword evidence="3" id="KW-1185">Reference proteome</keyword>
<proteinExistence type="predicted"/>
<accession>A0AAV9JMU8</accession>
<sequence>MATGPQTRNALRPFVFLELPAELRNQIYELLYPNVQEKTAAIFREPQRFHDIVRPLFFGPSKASQAPDMSLLQTCHEIHDEAAEMAYTRTHFGLFLVGTRGRRHANQHMEDQIIGFGRVFINRNDLIQHLDLGVQDLGAHMQIGLQRDADPSTLKGRVGNPLLSATKAEVTASRSRVLLARLLKDLSAHLPQIRCITIHDSVGGRQTFIRHLTELFPRLGELRVVRLQPGFGMRRFRVEGNHLLKWEYGADLGRLLLGQKFRDLR</sequence>
<organism evidence="2 3">
    <name type="scientific">Oleoguttula mirabilis</name>
    <dbReference type="NCBI Taxonomy" id="1507867"/>
    <lineage>
        <taxon>Eukaryota</taxon>
        <taxon>Fungi</taxon>
        <taxon>Dikarya</taxon>
        <taxon>Ascomycota</taxon>
        <taxon>Pezizomycotina</taxon>
        <taxon>Dothideomycetes</taxon>
        <taxon>Dothideomycetidae</taxon>
        <taxon>Mycosphaerellales</taxon>
        <taxon>Teratosphaeriaceae</taxon>
        <taxon>Oleoguttula</taxon>
    </lineage>
</organism>
<feature type="domain" description="2EXR" evidence="1">
    <location>
        <begin position="16"/>
        <end position="94"/>
    </location>
</feature>
<evidence type="ECO:0000313" key="3">
    <source>
        <dbReference type="Proteomes" id="UP001324427"/>
    </source>
</evidence>
<reference evidence="2 3" key="1">
    <citation type="submission" date="2021-11" db="EMBL/GenBank/DDBJ databases">
        <title>Black yeast isolated from Biological Soil Crust.</title>
        <authorList>
            <person name="Kurbessoian T."/>
        </authorList>
    </citation>
    <scope>NUCLEOTIDE SEQUENCE [LARGE SCALE GENOMIC DNA]</scope>
    <source>
        <strain evidence="2 3">CCFEE 5522</strain>
    </source>
</reference>
<dbReference type="AlphaFoldDB" id="A0AAV9JMU8"/>
<evidence type="ECO:0000259" key="1">
    <source>
        <dbReference type="Pfam" id="PF20150"/>
    </source>
</evidence>
<dbReference type="InterPro" id="IPR038883">
    <property type="entry name" value="AN11006-like"/>
</dbReference>
<dbReference type="EMBL" id="JAVFHQ010000015">
    <property type="protein sequence ID" value="KAK4546393.1"/>
    <property type="molecule type" value="Genomic_DNA"/>
</dbReference>
<dbReference type="PANTHER" id="PTHR42085:SF2">
    <property type="entry name" value="F-BOX DOMAIN-CONTAINING PROTEIN"/>
    <property type="match status" value="1"/>
</dbReference>
<dbReference type="InterPro" id="IPR045518">
    <property type="entry name" value="2EXR"/>
</dbReference>
<dbReference type="Pfam" id="PF20150">
    <property type="entry name" value="2EXR"/>
    <property type="match status" value="1"/>
</dbReference>
<comment type="caution">
    <text evidence="2">The sequence shown here is derived from an EMBL/GenBank/DDBJ whole genome shotgun (WGS) entry which is preliminary data.</text>
</comment>